<dbReference type="OMA" id="REDHDIF"/>
<dbReference type="OrthoDB" id="10590692at2759"/>
<evidence type="ECO:0000256" key="4">
    <source>
        <dbReference type="PROSITE-ProRule" id="PRU00782"/>
    </source>
</evidence>
<feature type="domain" description="Myosin motor" evidence="6">
    <location>
        <begin position="1"/>
        <end position="78"/>
    </location>
</feature>
<evidence type="ECO:0000313" key="8">
    <source>
        <dbReference type="Proteomes" id="UP000018817"/>
    </source>
</evidence>
<dbReference type="GO" id="GO:0007015">
    <property type="term" value="P:actin filament organization"/>
    <property type="evidence" value="ECO:0007669"/>
    <property type="project" value="TreeGrafter"/>
</dbReference>
<keyword evidence="4" id="KW-0518">Myosin</keyword>
<dbReference type="Gene3D" id="1.20.5.4820">
    <property type="match status" value="1"/>
</dbReference>
<keyword evidence="4" id="KW-0505">Motor protein</keyword>
<dbReference type="EMBL" id="KI669587">
    <property type="protein sequence ID" value="ETN08717.1"/>
    <property type="molecule type" value="Genomic_DNA"/>
</dbReference>
<dbReference type="GO" id="GO:0051015">
    <property type="term" value="F:actin filament binding"/>
    <property type="evidence" value="ECO:0007669"/>
    <property type="project" value="TreeGrafter"/>
</dbReference>
<accession>W2Q6D2</accession>
<dbReference type="AlphaFoldDB" id="W2Q6D2"/>
<keyword evidence="5" id="KW-0175">Coiled coil</keyword>
<dbReference type="VEuPathDB" id="FungiDB:PPTG_11559"/>
<dbReference type="RefSeq" id="XP_008905904.1">
    <property type="nucleotide sequence ID" value="XM_008907656.1"/>
</dbReference>
<organism evidence="7 8">
    <name type="scientific">Phytophthora nicotianae (strain INRA-310)</name>
    <name type="common">Phytophthora parasitica</name>
    <dbReference type="NCBI Taxonomy" id="761204"/>
    <lineage>
        <taxon>Eukaryota</taxon>
        <taxon>Sar</taxon>
        <taxon>Stramenopiles</taxon>
        <taxon>Oomycota</taxon>
        <taxon>Peronosporomycetes</taxon>
        <taxon>Peronosporales</taxon>
        <taxon>Peronosporaceae</taxon>
        <taxon>Phytophthora</taxon>
    </lineage>
</organism>
<dbReference type="GO" id="GO:0016020">
    <property type="term" value="C:membrane"/>
    <property type="evidence" value="ECO:0007669"/>
    <property type="project" value="TreeGrafter"/>
</dbReference>
<reference evidence="8" key="1">
    <citation type="submission" date="2011-12" db="EMBL/GenBank/DDBJ databases">
        <authorList>
            <consortium name="The Broad Institute Genome Sequencing Platform"/>
            <person name="Russ C."/>
            <person name="Tyler B."/>
            <person name="Panabieres F."/>
            <person name="Shan W."/>
            <person name="Tripathy S."/>
            <person name="Grunwald N."/>
            <person name="Machado M."/>
            <person name="Young S.K."/>
            <person name="Zeng Q."/>
            <person name="Gargeya S."/>
            <person name="Fitzgerald M."/>
            <person name="Haas B."/>
            <person name="Abouelleil A."/>
            <person name="Alvarado L."/>
            <person name="Arachchi H.M."/>
            <person name="Berlin A."/>
            <person name="Chapman S.B."/>
            <person name="Gearin G."/>
            <person name="Goldberg J."/>
            <person name="Griggs A."/>
            <person name="Gujja S."/>
            <person name="Hansen M."/>
            <person name="Heiman D."/>
            <person name="Howarth C."/>
            <person name="Larimer J."/>
            <person name="Lui A."/>
            <person name="MacDonald P.J.P."/>
            <person name="McCowen C."/>
            <person name="Montmayeur A."/>
            <person name="Murphy C."/>
            <person name="Neiman D."/>
            <person name="Pearson M."/>
            <person name="Priest M."/>
            <person name="Roberts A."/>
            <person name="Saif S."/>
            <person name="Shea T."/>
            <person name="Sisk P."/>
            <person name="Stolte C."/>
            <person name="Sykes S."/>
            <person name="Wortman J."/>
            <person name="Nusbaum C."/>
            <person name="Birren B."/>
        </authorList>
    </citation>
    <scope>NUCLEOTIDE SEQUENCE [LARGE SCALE GENOMIC DNA]</scope>
    <source>
        <strain evidence="8">INRA-310</strain>
    </source>
</reference>
<comment type="similarity">
    <text evidence="4">Belongs to the TRAFAC class myosin-kinesin ATPase superfamily. Myosin family.</text>
</comment>
<protein>
    <recommendedName>
        <fullName evidence="6">Myosin motor domain-containing protein</fullName>
    </recommendedName>
</protein>
<dbReference type="PROSITE" id="PS51456">
    <property type="entry name" value="MYOSIN_MOTOR"/>
    <property type="match status" value="1"/>
</dbReference>
<feature type="coiled-coil region" evidence="5">
    <location>
        <begin position="182"/>
        <end position="216"/>
    </location>
</feature>
<dbReference type="SUPFAM" id="SSF52540">
    <property type="entry name" value="P-loop containing nucleoside triphosphate hydrolases"/>
    <property type="match status" value="1"/>
</dbReference>
<sequence length="302" mass="34424">MMEAIQIRQRGFVLREDHDIFFYDYQSLAPDAENIKELVEAISSILGTGKEEGQLGKTKVFLKRAMAFKLRKLEVLRCKSAAPAIQKWVRNMARAEAAIKSNEGMLVCGQETYAASTSQCIPSDVHPLRVAMSKYQRMRADYRLQNDKAVVVQKIARCNLVRRRDLLHPFGDMGPKELDTNIAEMEKAIEDAAKQLEVLQEACKNVKEDLNELEPEELDERIHAMETTIAEAMAARDFGKCGDLQVSLDAHVSARKKKQIPEELDAEIEKLNEKLHNLMTKKQFDKCAQLHKDIDVLKRKRA</sequence>
<reference evidence="7 8" key="2">
    <citation type="submission" date="2013-11" db="EMBL/GenBank/DDBJ databases">
        <title>The Genome Sequence of Phytophthora parasitica INRA-310.</title>
        <authorList>
            <consortium name="The Broad Institute Genomics Platform"/>
            <person name="Russ C."/>
            <person name="Tyler B."/>
            <person name="Panabieres F."/>
            <person name="Shan W."/>
            <person name="Tripathy S."/>
            <person name="Grunwald N."/>
            <person name="Machado M."/>
            <person name="Johnson C.S."/>
            <person name="Arredondo F."/>
            <person name="Hong C."/>
            <person name="Coffey M."/>
            <person name="Young S.K."/>
            <person name="Zeng Q."/>
            <person name="Gargeya S."/>
            <person name="Fitzgerald M."/>
            <person name="Abouelleil A."/>
            <person name="Alvarado L."/>
            <person name="Chapman S.B."/>
            <person name="Gainer-Dewar J."/>
            <person name="Goldberg J."/>
            <person name="Griggs A."/>
            <person name="Gujja S."/>
            <person name="Hansen M."/>
            <person name="Howarth C."/>
            <person name="Imamovic A."/>
            <person name="Ireland A."/>
            <person name="Larimer J."/>
            <person name="McCowan C."/>
            <person name="Murphy C."/>
            <person name="Pearson M."/>
            <person name="Poon T.W."/>
            <person name="Priest M."/>
            <person name="Roberts A."/>
            <person name="Saif S."/>
            <person name="Shea T."/>
            <person name="Sykes S."/>
            <person name="Wortman J."/>
            <person name="Nusbaum C."/>
            <person name="Birren B."/>
        </authorList>
    </citation>
    <scope>NUCLEOTIDE SEQUENCE [LARGE SCALE GENOMIC DNA]</scope>
    <source>
        <strain evidence="7 8">INRA-310</strain>
    </source>
</reference>
<keyword evidence="3 4" id="KW-0009">Actin-binding</keyword>
<keyword evidence="1" id="KW-0547">Nucleotide-binding</keyword>
<dbReference type="GO" id="GO:0000146">
    <property type="term" value="F:microfilament motor activity"/>
    <property type="evidence" value="ECO:0007669"/>
    <property type="project" value="TreeGrafter"/>
</dbReference>
<dbReference type="PANTHER" id="PTHR13140">
    <property type="entry name" value="MYOSIN"/>
    <property type="match status" value="1"/>
</dbReference>
<evidence type="ECO:0000256" key="5">
    <source>
        <dbReference type="SAM" id="Coils"/>
    </source>
</evidence>
<dbReference type="GO" id="GO:0005737">
    <property type="term" value="C:cytoplasm"/>
    <property type="evidence" value="ECO:0007669"/>
    <property type="project" value="TreeGrafter"/>
</dbReference>
<proteinExistence type="inferred from homology"/>
<dbReference type="GO" id="GO:0005524">
    <property type="term" value="F:ATP binding"/>
    <property type="evidence" value="ECO:0007669"/>
    <property type="project" value="UniProtKB-KW"/>
</dbReference>
<evidence type="ECO:0000259" key="6">
    <source>
        <dbReference type="PROSITE" id="PS51456"/>
    </source>
</evidence>
<evidence type="ECO:0000256" key="2">
    <source>
        <dbReference type="ARBA" id="ARBA00022840"/>
    </source>
</evidence>
<dbReference type="InterPro" id="IPR001609">
    <property type="entry name" value="Myosin_head_motor_dom-like"/>
</dbReference>
<evidence type="ECO:0000313" key="7">
    <source>
        <dbReference type="EMBL" id="ETN08717.1"/>
    </source>
</evidence>
<comment type="caution">
    <text evidence="4">Lacks conserved residue(s) required for the propagation of feature annotation.</text>
</comment>
<dbReference type="GeneID" id="20181091"/>
<dbReference type="GO" id="GO:0016459">
    <property type="term" value="C:myosin complex"/>
    <property type="evidence" value="ECO:0007669"/>
    <property type="project" value="UniProtKB-KW"/>
</dbReference>
<keyword evidence="2" id="KW-0067">ATP-binding</keyword>
<dbReference type="Proteomes" id="UP000018817">
    <property type="component" value="Unassembled WGS sequence"/>
</dbReference>
<evidence type="ECO:0000256" key="1">
    <source>
        <dbReference type="ARBA" id="ARBA00022741"/>
    </source>
</evidence>
<dbReference type="InterPro" id="IPR027417">
    <property type="entry name" value="P-loop_NTPase"/>
</dbReference>
<dbReference type="PANTHER" id="PTHR13140:SF845">
    <property type="entry name" value="MYOSIN-LIKE PROTEIN"/>
    <property type="match status" value="1"/>
</dbReference>
<dbReference type="STRING" id="761204.W2Q6D2"/>
<gene>
    <name evidence="7" type="ORF">PPTG_11559</name>
</gene>
<evidence type="ECO:0000256" key="3">
    <source>
        <dbReference type="ARBA" id="ARBA00023203"/>
    </source>
</evidence>
<name>W2Q6D2_PHYN3</name>